<dbReference type="GO" id="GO:0016150">
    <property type="term" value="F:translation release factor activity, codon nonspecific"/>
    <property type="evidence" value="ECO:0007669"/>
    <property type="project" value="TreeGrafter"/>
</dbReference>
<keyword evidence="2" id="KW-1185">Reference proteome</keyword>
<dbReference type="GeneID" id="14868846"/>
<dbReference type="OrthoDB" id="270639at2759"/>
<dbReference type="AlphaFoldDB" id="F4Q3N9"/>
<dbReference type="EMBL" id="GL883021">
    <property type="protein sequence ID" value="EGG16855.1"/>
    <property type="molecule type" value="Genomic_DNA"/>
</dbReference>
<dbReference type="PANTHER" id="PTHR11075">
    <property type="entry name" value="PEPTIDE CHAIN RELEASE FACTOR"/>
    <property type="match status" value="1"/>
</dbReference>
<organism evidence="1 2">
    <name type="scientific">Cavenderia fasciculata</name>
    <name type="common">Slime mold</name>
    <name type="synonym">Dictyostelium fasciculatum</name>
    <dbReference type="NCBI Taxonomy" id="261658"/>
    <lineage>
        <taxon>Eukaryota</taxon>
        <taxon>Amoebozoa</taxon>
        <taxon>Evosea</taxon>
        <taxon>Eumycetozoa</taxon>
        <taxon>Dictyostelia</taxon>
        <taxon>Acytosteliales</taxon>
        <taxon>Cavenderiaceae</taxon>
        <taxon>Cavenderia</taxon>
    </lineage>
</organism>
<dbReference type="GO" id="GO:0004045">
    <property type="term" value="F:peptidyl-tRNA hydrolase activity"/>
    <property type="evidence" value="ECO:0007669"/>
    <property type="project" value="TreeGrafter"/>
</dbReference>
<protein>
    <submittedName>
        <fullName evidence="1">Uncharacterized protein</fullName>
    </submittedName>
</protein>
<dbReference type="InterPro" id="IPR052104">
    <property type="entry name" value="Mito_Release_Factor_mL62"/>
</dbReference>
<evidence type="ECO:0000313" key="1">
    <source>
        <dbReference type="EMBL" id="EGG16855.1"/>
    </source>
</evidence>
<reference evidence="2" key="1">
    <citation type="journal article" date="2011" name="Genome Res.">
        <title>Phylogeny-wide analysis of social amoeba genomes highlights ancient origins for complex intercellular communication.</title>
        <authorList>
            <person name="Heidel A.J."/>
            <person name="Lawal H.M."/>
            <person name="Felder M."/>
            <person name="Schilde C."/>
            <person name="Helps N.R."/>
            <person name="Tunggal B."/>
            <person name="Rivero F."/>
            <person name="John U."/>
            <person name="Schleicher M."/>
            <person name="Eichinger L."/>
            <person name="Platzer M."/>
            <person name="Noegel A.A."/>
            <person name="Schaap P."/>
            <person name="Gloeckner G."/>
        </authorList>
    </citation>
    <scope>NUCLEOTIDE SEQUENCE [LARGE SCALE GENOMIC DNA]</scope>
    <source>
        <strain evidence="2">SH3</strain>
    </source>
</reference>
<proteinExistence type="predicted"/>
<dbReference type="STRING" id="1054147.F4Q3N9"/>
<accession>F4Q3N9</accession>
<name>F4Q3N9_CACFS</name>
<dbReference type="KEGG" id="dfa:DFA_07834"/>
<dbReference type="Proteomes" id="UP000007797">
    <property type="component" value="Unassembled WGS sequence"/>
</dbReference>
<dbReference type="SUPFAM" id="SSF110916">
    <property type="entry name" value="Peptidyl-tRNA hydrolase domain-like"/>
    <property type="match status" value="1"/>
</dbReference>
<dbReference type="Gene3D" id="3.30.160.20">
    <property type="match status" value="1"/>
</dbReference>
<dbReference type="GO" id="GO:0005762">
    <property type="term" value="C:mitochondrial large ribosomal subunit"/>
    <property type="evidence" value="ECO:0007669"/>
    <property type="project" value="TreeGrafter"/>
</dbReference>
<evidence type="ECO:0000313" key="2">
    <source>
        <dbReference type="Proteomes" id="UP000007797"/>
    </source>
</evidence>
<dbReference type="RefSeq" id="XP_004355329.1">
    <property type="nucleotide sequence ID" value="XM_004355277.1"/>
</dbReference>
<gene>
    <name evidence="1" type="ORF">DFA_07834</name>
</gene>
<sequence>MIKGTISFLFKQPTNIGSLETLNYYSSSGIKHQISKQFKIHVPRGKVIFKYPTEDGKGGYNINNAEKEVVAKINLFQADWISDHCKSYLKKNYSSSINDQGEFIVSSSKYPKAKLNEKNCLDKMEKILTQASILRKDQLALYDEPSFGNERRLVEKKIRSQIKSGRGVHVQPMKLT</sequence>
<dbReference type="GO" id="GO:0070126">
    <property type="term" value="P:mitochondrial translational termination"/>
    <property type="evidence" value="ECO:0007669"/>
    <property type="project" value="TreeGrafter"/>
</dbReference>
<dbReference type="PANTHER" id="PTHR11075:SF54">
    <property type="entry name" value="LARGE RIBOSOMAL SUBUNIT PROTEIN ML62"/>
    <property type="match status" value="1"/>
</dbReference>